<feature type="domain" description="DUF7350" evidence="3">
    <location>
        <begin position="276"/>
        <end position="399"/>
    </location>
</feature>
<keyword evidence="1" id="KW-0732">Signal</keyword>
<dbReference type="PROSITE" id="PS51257">
    <property type="entry name" value="PROKAR_LIPOPROTEIN"/>
    <property type="match status" value="1"/>
</dbReference>
<dbReference type="eggNOG" id="arCOG04511">
    <property type="taxonomic scope" value="Archaea"/>
</dbReference>
<protein>
    <recommendedName>
        <fullName evidence="3">DUF7350 domain-containing protein</fullName>
    </recommendedName>
</protein>
<dbReference type="InterPro" id="IPR038482">
    <property type="entry name" value="Tp34-type_sf"/>
</dbReference>
<gene>
    <name evidence="4" type="ORF">C447_12637</name>
</gene>
<dbReference type="InterPro" id="IPR018470">
    <property type="entry name" value="Metal-bd_Tp34-typ"/>
</dbReference>
<feature type="compositionally biased region" description="Low complexity" evidence="2">
    <location>
        <begin position="61"/>
        <end position="104"/>
    </location>
</feature>
<name>M0LVH7_9EURY</name>
<dbReference type="EMBL" id="AOMB01000034">
    <property type="protein sequence ID" value="EMA37567.1"/>
    <property type="molecule type" value="Genomic_DNA"/>
</dbReference>
<dbReference type="InterPro" id="IPR055774">
    <property type="entry name" value="DUF7350"/>
</dbReference>
<dbReference type="AlphaFoldDB" id="M0LVH7"/>
<dbReference type="OrthoDB" id="156174at2157"/>
<dbReference type="PATRIC" id="fig|1132509.6.peg.2907"/>
<dbReference type="Gene3D" id="2.60.40.2480">
    <property type="entry name" value="Periplasmic metal-binding protein Tp34-type"/>
    <property type="match status" value="1"/>
</dbReference>
<sequence>MNRRTFVRTGAAVGTLGSVALAGCTQLFTTGSQYAPPMVENRPNAVYIPSHKEGMEMAGMSGMDSTSGTNNSSSMDGMSGMNDSTSTSGMSGTNNSSMDSMSGMEGQPATLRCALTYSYPHRFWTVTGSDTEKVSIASDDTLHLMVSVWDAASGVYVMDTSPTITVSQDDEEVTTNTPWTMVSQNMGFHAGDNVTLPGEGTYTAKVEVPAVTTRRLRGFDGQFTTPRTFEFEFDYSQETLENLSFQRLDDRKGNRQAISPMEMDMMPLSTAPAAGSLPGRTLGRTKTADDIVFVATAIPDAADFDIDGSTYLAVSARTPYNRYVLPAMSLSGTLTRNGQQVFDGPLTPALDPELDYHYGTGIDTVQAGDVLELSVETPPQVARHEGYETAFLQTATTRITIE</sequence>
<feature type="region of interest" description="Disordered" evidence="2">
    <location>
        <begin position="61"/>
        <end position="105"/>
    </location>
</feature>
<reference evidence="4 5" key="1">
    <citation type="journal article" date="2014" name="PLoS Genet.">
        <title>Phylogenetically driven sequencing of extremely halophilic archaea reveals strategies for static and dynamic osmo-response.</title>
        <authorList>
            <person name="Becker E.A."/>
            <person name="Seitzer P.M."/>
            <person name="Tritt A."/>
            <person name="Larsen D."/>
            <person name="Krusor M."/>
            <person name="Yao A.I."/>
            <person name="Wu D."/>
            <person name="Madern D."/>
            <person name="Eisen J.A."/>
            <person name="Darling A.E."/>
            <person name="Facciotti M.T."/>
        </authorList>
    </citation>
    <scope>NUCLEOTIDE SEQUENCE [LARGE SCALE GENOMIC DNA]</scope>
    <source>
        <strain evidence="4 5">100A6</strain>
    </source>
</reference>
<evidence type="ECO:0000259" key="3">
    <source>
        <dbReference type="Pfam" id="PF24041"/>
    </source>
</evidence>
<dbReference type="Pfam" id="PF24041">
    <property type="entry name" value="DUF7350"/>
    <property type="match status" value="1"/>
</dbReference>
<keyword evidence="5" id="KW-1185">Reference proteome</keyword>
<evidence type="ECO:0000313" key="5">
    <source>
        <dbReference type="Proteomes" id="UP000011566"/>
    </source>
</evidence>
<proteinExistence type="predicted"/>
<comment type="caution">
    <text evidence="4">The sequence shown here is derived from an EMBL/GenBank/DDBJ whole genome shotgun (WGS) entry which is preliminary data.</text>
</comment>
<evidence type="ECO:0000256" key="1">
    <source>
        <dbReference type="ARBA" id="ARBA00022729"/>
    </source>
</evidence>
<accession>M0LVH7</accession>
<evidence type="ECO:0000256" key="2">
    <source>
        <dbReference type="SAM" id="MobiDB-lite"/>
    </source>
</evidence>
<evidence type="ECO:0000313" key="4">
    <source>
        <dbReference type="EMBL" id="EMA37567.1"/>
    </source>
</evidence>
<dbReference type="Pfam" id="PF10634">
    <property type="entry name" value="Iron_transport"/>
    <property type="match status" value="1"/>
</dbReference>
<dbReference type="RefSeq" id="WP_007694396.1">
    <property type="nucleotide sequence ID" value="NZ_AJRK01000046.1"/>
</dbReference>
<organism evidence="4 5">
    <name type="scientific">Halococcus hamelinensis 100A6</name>
    <dbReference type="NCBI Taxonomy" id="1132509"/>
    <lineage>
        <taxon>Archaea</taxon>
        <taxon>Methanobacteriati</taxon>
        <taxon>Methanobacteriota</taxon>
        <taxon>Stenosarchaea group</taxon>
        <taxon>Halobacteria</taxon>
        <taxon>Halobacteriales</taxon>
        <taxon>Halococcaceae</taxon>
        <taxon>Halococcus</taxon>
    </lineage>
</organism>
<dbReference type="Proteomes" id="UP000011566">
    <property type="component" value="Unassembled WGS sequence"/>
</dbReference>